<comment type="subcellular location">
    <subcellularLocation>
        <location evidence="1">Chromosome</location>
    </subcellularLocation>
</comment>
<evidence type="ECO:0000259" key="8">
    <source>
        <dbReference type="PROSITE" id="PS50280"/>
    </source>
</evidence>
<dbReference type="AlphaFoldDB" id="A0A7I8L304"/>
<dbReference type="PROSITE" id="PS50280">
    <property type="entry name" value="SET"/>
    <property type="match status" value="1"/>
</dbReference>
<dbReference type="PROSITE" id="PS50868">
    <property type="entry name" value="POST_SET"/>
    <property type="match status" value="1"/>
</dbReference>
<evidence type="ECO:0000256" key="2">
    <source>
        <dbReference type="ARBA" id="ARBA00022454"/>
    </source>
</evidence>
<keyword evidence="11" id="KW-1185">Reference proteome</keyword>
<gene>
    <name evidence="10" type="ORF">SI8410_10014644</name>
</gene>
<evidence type="ECO:0000313" key="10">
    <source>
        <dbReference type="EMBL" id="CAA7403966.1"/>
    </source>
</evidence>
<accession>A0A7I8L304</accession>
<keyword evidence="2" id="KW-0158">Chromosome</keyword>
<evidence type="ECO:0000256" key="7">
    <source>
        <dbReference type="ARBA" id="ARBA00022833"/>
    </source>
</evidence>
<dbReference type="Proteomes" id="UP000663760">
    <property type="component" value="Chromosome 10"/>
</dbReference>
<dbReference type="SMART" id="SM00317">
    <property type="entry name" value="SET"/>
    <property type="match status" value="1"/>
</dbReference>
<keyword evidence="4" id="KW-0808">Transferase</keyword>
<dbReference type="Pfam" id="PF00856">
    <property type="entry name" value="SET"/>
    <property type="match status" value="1"/>
</dbReference>
<dbReference type="PANTHER" id="PTHR46223:SF3">
    <property type="entry name" value="HISTONE-LYSINE N-METHYLTRANSFERASE SET-23"/>
    <property type="match status" value="1"/>
</dbReference>
<dbReference type="GO" id="GO:0032259">
    <property type="term" value="P:methylation"/>
    <property type="evidence" value="ECO:0007669"/>
    <property type="project" value="UniProtKB-KW"/>
</dbReference>
<name>A0A7I8L304_SPIIN</name>
<dbReference type="GO" id="GO:0005694">
    <property type="term" value="C:chromosome"/>
    <property type="evidence" value="ECO:0007669"/>
    <property type="project" value="UniProtKB-SubCell"/>
</dbReference>
<reference evidence="10" key="1">
    <citation type="submission" date="2020-02" db="EMBL/GenBank/DDBJ databases">
        <authorList>
            <person name="Scholz U."/>
            <person name="Mascher M."/>
            <person name="Fiebig A."/>
        </authorList>
    </citation>
    <scope>NUCLEOTIDE SEQUENCE</scope>
</reference>
<sequence>MQSRRRREEEEDGRQWKPVLPWLPPRDLASVSATCRSLRRLSAAVTARRAADASRGLESLPIPFRTPSPASSPPYASFLYTPFPVVGSPSPPGAFSHPWGGRRPDEPSPAPPSAFAVLAAYAGHGGCDCEEEADGCCHPAANCPCGFLAAEVATECGPACRCGPPRCRNRRTQGGTSVAVEIVWSERKGWGLHAAEAIQKGRFVCEYAGEFLTTAEARRRQRGYDEAASGGGGGGGGRVSAALLVLREHLPSGRACLRVNIDATAVGNAARFINHSCDGGNLGGVLVRNSGLLLPRLCFFASRDIQVGEELTFSYGEAEGQHTGRPCFCGSPDCRGFLPSEET</sequence>
<dbReference type="InterPro" id="IPR001214">
    <property type="entry name" value="SET_dom"/>
</dbReference>
<evidence type="ECO:0000256" key="3">
    <source>
        <dbReference type="ARBA" id="ARBA00022603"/>
    </source>
</evidence>
<evidence type="ECO:0000259" key="9">
    <source>
        <dbReference type="PROSITE" id="PS50868"/>
    </source>
</evidence>
<evidence type="ECO:0000256" key="5">
    <source>
        <dbReference type="ARBA" id="ARBA00022691"/>
    </source>
</evidence>
<dbReference type="GO" id="GO:0046872">
    <property type="term" value="F:metal ion binding"/>
    <property type="evidence" value="ECO:0007669"/>
    <property type="project" value="UniProtKB-KW"/>
</dbReference>
<dbReference type="Gene3D" id="2.170.270.10">
    <property type="entry name" value="SET domain"/>
    <property type="match status" value="1"/>
</dbReference>
<keyword evidence="6" id="KW-0479">Metal-binding</keyword>
<evidence type="ECO:0000313" key="11">
    <source>
        <dbReference type="Proteomes" id="UP000663760"/>
    </source>
</evidence>
<keyword evidence="5" id="KW-0949">S-adenosyl-L-methionine</keyword>
<dbReference type="GO" id="GO:0008168">
    <property type="term" value="F:methyltransferase activity"/>
    <property type="evidence" value="ECO:0007669"/>
    <property type="project" value="UniProtKB-KW"/>
</dbReference>
<dbReference type="InterPro" id="IPR003616">
    <property type="entry name" value="Post-SET_dom"/>
</dbReference>
<dbReference type="InterPro" id="IPR050973">
    <property type="entry name" value="H3K9_Histone-Lys_N-MTase"/>
</dbReference>
<organism evidence="10 11">
    <name type="scientific">Spirodela intermedia</name>
    <name type="common">Intermediate duckweed</name>
    <dbReference type="NCBI Taxonomy" id="51605"/>
    <lineage>
        <taxon>Eukaryota</taxon>
        <taxon>Viridiplantae</taxon>
        <taxon>Streptophyta</taxon>
        <taxon>Embryophyta</taxon>
        <taxon>Tracheophyta</taxon>
        <taxon>Spermatophyta</taxon>
        <taxon>Magnoliopsida</taxon>
        <taxon>Liliopsida</taxon>
        <taxon>Araceae</taxon>
        <taxon>Lemnoideae</taxon>
        <taxon>Spirodela</taxon>
    </lineage>
</organism>
<dbReference type="InterPro" id="IPR046341">
    <property type="entry name" value="SET_dom_sf"/>
</dbReference>
<dbReference type="EMBL" id="LR746273">
    <property type="protein sequence ID" value="CAA7403966.1"/>
    <property type="molecule type" value="Genomic_DNA"/>
</dbReference>
<feature type="domain" description="Post-SET" evidence="9">
    <location>
        <begin position="323"/>
        <end position="339"/>
    </location>
</feature>
<feature type="domain" description="SET" evidence="8">
    <location>
        <begin position="178"/>
        <end position="316"/>
    </location>
</feature>
<dbReference type="CDD" id="cd09917">
    <property type="entry name" value="F-box_SF"/>
    <property type="match status" value="1"/>
</dbReference>
<dbReference type="SUPFAM" id="SSF82199">
    <property type="entry name" value="SET domain"/>
    <property type="match status" value="1"/>
</dbReference>
<keyword evidence="3" id="KW-0489">Methyltransferase</keyword>
<dbReference type="OrthoDB" id="5792673at2759"/>
<protein>
    <submittedName>
        <fullName evidence="10">Uncharacterized protein</fullName>
    </submittedName>
</protein>
<proteinExistence type="predicted"/>
<keyword evidence="7" id="KW-0862">Zinc</keyword>
<evidence type="ECO:0000256" key="1">
    <source>
        <dbReference type="ARBA" id="ARBA00004286"/>
    </source>
</evidence>
<evidence type="ECO:0000256" key="6">
    <source>
        <dbReference type="ARBA" id="ARBA00022723"/>
    </source>
</evidence>
<dbReference type="PANTHER" id="PTHR46223">
    <property type="entry name" value="HISTONE-LYSINE N-METHYLTRANSFERASE SUV39H"/>
    <property type="match status" value="1"/>
</dbReference>
<evidence type="ECO:0000256" key="4">
    <source>
        <dbReference type="ARBA" id="ARBA00022679"/>
    </source>
</evidence>